<dbReference type="NCBIfam" id="TIGR04391">
    <property type="entry name" value="CcmD_alt_fam"/>
    <property type="match status" value="1"/>
</dbReference>
<evidence type="ECO:0000313" key="2">
    <source>
        <dbReference type="EMBL" id="MFC3810448.1"/>
    </source>
</evidence>
<accession>A0ABV7YWZ7</accession>
<keyword evidence="1" id="KW-1133">Transmembrane helix</keyword>
<dbReference type="Pfam" id="PF20077">
    <property type="entry name" value="CcmD_alt"/>
    <property type="match status" value="1"/>
</dbReference>
<reference evidence="3" key="1">
    <citation type="journal article" date="2019" name="Int. J. Syst. Evol. Microbiol.">
        <title>The Global Catalogue of Microorganisms (GCM) 10K type strain sequencing project: providing services to taxonomists for standard genome sequencing and annotation.</title>
        <authorList>
            <consortium name="The Broad Institute Genomics Platform"/>
            <consortium name="The Broad Institute Genome Sequencing Center for Infectious Disease"/>
            <person name="Wu L."/>
            <person name="Ma J."/>
        </authorList>
    </citation>
    <scope>NUCLEOTIDE SEQUENCE [LARGE SCALE GENOMIC DNA]</scope>
    <source>
        <strain evidence="3">CECT 7956</strain>
    </source>
</reference>
<dbReference type="RefSeq" id="WP_379836601.1">
    <property type="nucleotide sequence ID" value="NZ_JBHRYQ010000001.1"/>
</dbReference>
<evidence type="ECO:0000313" key="3">
    <source>
        <dbReference type="Proteomes" id="UP001595616"/>
    </source>
</evidence>
<feature type="transmembrane region" description="Helical" evidence="1">
    <location>
        <begin position="25"/>
        <end position="45"/>
    </location>
</feature>
<keyword evidence="1" id="KW-0472">Membrane</keyword>
<keyword evidence="1" id="KW-0812">Transmembrane</keyword>
<name>A0ABV7YWZ7_9BACT</name>
<organism evidence="2 3">
    <name type="scientific">Lacihabitans lacunae</name>
    <dbReference type="NCBI Taxonomy" id="1028214"/>
    <lineage>
        <taxon>Bacteria</taxon>
        <taxon>Pseudomonadati</taxon>
        <taxon>Bacteroidota</taxon>
        <taxon>Cytophagia</taxon>
        <taxon>Cytophagales</taxon>
        <taxon>Leadbetterellaceae</taxon>
        <taxon>Lacihabitans</taxon>
    </lineage>
</organism>
<keyword evidence="3" id="KW-1185">Reference proteome</keyword>
<proteinExistence type="predicted"/>
<evidence type="ECO:0000256" key="1">
    <source>
        <dbReference type="SAM" id="Phobius"/>
    </source>
</evidence>
<dbReference type="InterPro" id="IPR030888">
    <property type="entry name" value="Put_ccm"/>
</dbReference>
<dbReference type="EMBL" id="JBHRYQ010000001">
    <property type="protein sequence ID" value="MFC3810448.1"/>
    <property type="molecule type" value="Genomic_DNA"/>
</dbReference>
<sequence>MSILINILLMQDVTMADTFRADGKIYVVVAIISVILAGLFAYLFSLDRKISKIEKEIKS</sequence>
<gene>
    <name evidence="2" type="ORF">ACFOOI_07285</name>
</gene>
<protein>
    <submittedName>
        <fullName evidence="2">CcmD family protein</fullName>
    </submittedName>
</protein>
<dbReference type="Proteomes" id="UP001595616">
    <property type="component" value="Unassembled WGS sequence"/>
</dbReference>
<comment type="caution">
    <text evidence="2">The sequence shown here is derived from an EMBL/GenBank/DDBJ whole genome shotgun (WGS) entry which is preliminary data.</text>
</comment>